<gene>
    <name evidence="1" type="ORF">EZS27_001769</name>
</gene>
<dbReference type="AlphaFoldDB" id="A0A5J4SYW1"/>
<accession>A0A5J4SYW1</accession>
<protein>
    <recommendedName>
        <fullName evidence="2">HNH nuclease domain-containing protein</fullName>
    </recommendedName>
</protein>
<organism evidence="1">
    <name type="scientific">termite gut metagenome</name>
    <dbReference type="NCBI Taxonomy" id="433724"/>
    <lineage>
        <taxon>unclassified sequences</taxon>
        <taxon>metagenomes</taxon>
        <taxon>organismal metagenomes</taxon>
    </lineage>
</organism>
<proteinExistence type="predicted"/>
<sequence>MLYRYNYIKKHPLHRLHKHLLFFFRRIRTISSNASFKINGDYFHSDFSDILRISPNLKEKFKTFFNSYKQLTDIQKNEFYNLVVKCQSVKYFFGNKSINCLDIKKDSIQQLMGNNSLYELMKYLYETTIKADRWEMKDHYQKMYNGMPQNKVCPFCGVESMHQTFKEDYDHLLTKSIYPLLAINLQNLVPMCSVCNEKAKKEIDILYKNNGERRSFAYPYATEITISLDFTGSIIPQTDMNNEKGIWKLTINPQNENNMTWFEVFNIEERYTKDYLLFDLWTDIFIDDLINSNKNPINENSLKTELLKVAQSYERRKFNNRNIIKAPLFSFLANCNNKIFYKGLIRAYNKRINT</sequence>
<comment type="caution">
    <text evidence="1">The sequence shown here is derived from an EMBL/GenBank/DDBJ whole genome shotgun (WGS) entry which is preliminary data.</text>
</comment>
<dbReference type="EMBL" id="SNRY01000021">
    <property type="protein sequence ID" value="KAA6350922.1"/>
    <property type="molecule type" value="Genomic_DNA"/>
</dbReference>
<evidence type="ECO:0008006" key="2">
    <source>
        <dbReference type="Google" id="ProtNLM"/>
    </source>
</evidence>
<dbReference type="Gene3D" id="1.10.30.50">
    <property type="match status" value="1"/>
</dbReference>
<evidence type="ECO:0000313" key="1">
    <source>
        <dbReference type="EMBL" id="KAA6350922.1"/>
    </source>
</evidence>
<name>A0A5J4SYW1_9ZZZZ</name>
<reference evidence="1" key="1">
    <citation type="submission" date="2019-03" db="EMBL/GenBank/DDBJ databases">
        <title>Single cell metagenomics reveals metabolic interactions within the superorganism composed of flagellate Streblomastix strix and complex community of Bacteroidetes bacteria on its surface.</title>
        <authorList>
            <person name="Treitli S.C."/>
            <person name="Kolisko M."/>
            <person name="Husnik F."/>
            <person name="Keeling P."/>
            <person name="Hampl V."/>
        </authorList>
    </citation>
    <scope>NUCLEOTIDE SEQUENCE</scope>
    <source>
        <strain evidence="1">STM</strain>
    </source>
</reference>